<evidence type="ECO:0000256" key="4">
    <source>
        <dbReference type="ARBA" id="ARBA00007997"/>
    </source>
</evidence>
<dbReference type="SUPFAM" id="SSF48371">
    <property type="entry name" value="ARM repeat"/>
    <property type="match status" value="1"/>
</dbReference>
<dbReference type="GO" id="GO:0061630">
    <property type="term" value="F:ubiquitin protein ligase activity"/>
    <property type="evidence" value="ECO:0007669"/>
    <property type="project" value="UniProtKB-UniRule"/>
</dbReference>
<comment type="pathway">
    <text evidence="3 15">Protein modification; protein ubiquitination.</text>
</comment>
<evidence type="ECO:0000256" key="12">
    <source>
        <dbReference type="ARBA" id="ARBA00022786"/>
    </source>
</evidence>
<dbReference type="FunFam" id="3.30.40.10:FF:000038">
    <property type="entry name" value="E3 ubiquitin-protein ligase listerin"/>
    <property type="match status" value="1"/>
</dbReference>
<comment type="subcellular location">
    <subcellularLocation>
        <location evidence="2">Cytoplasm</location>
        <location evidence="2">Cytosol</location>
    </subcellularLocation>
</comment>
<dbReference type="InterPro" id="IPR013083">
    <property type="entry name" value="Znf_RING/FYVE/PHD"/>
</dbReference>
<feature type="region of interest" description="Disordered" evidence="16">
    <location>
        <begin position="1"/>
        <end position="20"/>
    </location>
</feature>
<dbReference type="InterPro" id="IPR039804">
    <property type="entry name" value="RING-CH-C4HC3_LTN1"/>
</dbReference>
<reference evidence="18" key="1">
    <citation type="submission" date="2025-08" db="UniProtKB">
        <authorList>
            <consortium name="Ensembl"/>
        </authorList>
    </citation>
    <scope>IDENTIFICATION</scope>
</reference>
<dbReference type="SUPFAM" id="SSF57850">
    <property type="entry name" value="RING/U-box"/>
    <property type="match status" value="1"/>
</dbReference>
<evidence type="ECO:0000256" key="16">
    <source>
        <dbReference type="SAM" id="MobiDB-lite"/>
    </source>
</evidence>
<dbReference type="Pfam" id="PF22958">
    <property type="entry name" value="Ltn1_1st"/>
    <property type="match status" value="1"/>
</dbReference>
<dbReference type="FunFam" id="1.25.10.10:FF:001251">
    <property type="entry name" value="Predicted protein"/>
    <property type="match status" value="1"/>
</dbReference>
<dbReference type="Proteomes" id="UP000694700">
    <property type="component" value="Unplaced"/>
</dbReference>
<sequence>MGGKNKQRTKGNVRPSSSGRAADLLARESGVVPGFVGFGVSTSSDPGYVPAVQGAEEIDNLVDADFRMVLRKLSKRDAVTKLKAVQEFGTMCQERQPDVVKGVLPYWPRIYCRISMDHDRRVREATQQAFEQLVLKVKRNLAPYLKSIMGHWLISQCDTYSPAASAASAAFQAAFPLNKQPEAISFCKDEILNVLQDNLLKETADTLSDPQSVPEEEREAKFIRLLTSSLLALKRLLSILPEQDRELLKERLTQLITQGKFWKYSKHKTPQIRGAFFELIATMCAHTPQLIQAEAARACSAVLLSIDDTDPVVLPPLWEAVLHILSCVDNCWTHVSARKGVMPKLWVLLKEGGRGLATSLHPNLLPFISRLPAEVTQPNLEFSRTFLTSVIQGLLSDRAKSSPSESAAIIFATMECLRFIVLQNIGEEQEQRNIQNMLISEQLLPLIDRALGNPSLQTGPLFPQVSDILLSWEKRAVGKEAPTFQRLLSDFWEGLGRLCTTYVDCEEAERTALEGIASLLQIMHNPNSASKLTKKKKTVKICFTDREERGQGEEPPRETPVVEEHHCPLRNGHLLDLVCQLAELNMVYVCDCESERHLRFLSQLLRAFPSPQVFQVLLRPEEMKPEMGPELGPLAENAAVHFLLQRVTVWLKQDDRKDTDFLVDMVFSSLQCCSSSDDKTLILNHISRDLSWSVILQLIEKACADPVRLEVFIGWLRGPVLGERLVGLAGELCVMGLRGSPSSSSHHAHGWPLISLALSQQHNNVPLIGKAYVEQIIDKLHTTLSEAKGMSDAGNMEPLVTFISDVAATFFSSVKGCLLLASAEELLMTVFQLCAQDQTITHLSGRLQTIQKFKHFTVLRYCGYLESPLIAIITSNRSFFSDLGKVSAAWLLLAVEMMRFLCWMVDHSPTVLGNTHWDLLLCSMLAWLETARENSSMFWNPWVQLFVCANCELIVRLSEFFTSPPAGVEEQLPPELNSEWKEFFLEGIHNLLLPLLIKIPSEAVGEALIYIPVELLTQNKLPPRFVADQRSSLSEPLQTLLNTLSPLLLFKARPLQLAVYHILHKVMPLLPESDSESASAKSDDEDGEEPCLSPPAALMSILSATEELLESILGGVQVGEFAVVQPLSMEHCCILGYLLAWKLLFTFFKASSSHLRAQYSLHLKKTRSLHKLLLHLFRLMPEIPSVPGQPAEPSSKEPKTFFTESLSLSPRKTEGLQFEVPHLACSVYYGALKDLPAMVRLWWNSQEKRVFSTVDKFTSKYVSGVLSAQEIASVQSSTQTFENMTVKARSATREVIATYSVDDIFIELVIQLPQNYPLGSILVESGRRVGVAVQQWRNWMLQLNTYLTHQNGSILEGLSLWKNNVDKRFEGVEDCMICFSVIHGSNYSLPKKACRTCKKKFHSACLYKWFTSSNKSTCPLCRETFF</sequence>
<dbReference type="InterPro" id="IPR011989">
    <property type="entry name" value="ARM-like"/>
</dbReference>
<dbReference type="EC" id="2.3.2.27" evidence="5 15"/>
<dbReference type="Pfam" id="PF23009">
    <property type="entry name" value="UBC_like"/>
    <property type="match status" value="1"/>
</dbReference>
<evidence type="ECO:0000256" key="9">
    <source>
        <dbReference type="ARBA" id="ARBA00022723"/>
    </source>
</evidence>
<keyword evidence="7" id="KW-0963">Cytoplasm</keyword>
<dbReference type="GO" id="GO:0043023">
    <property type="term" value="F:ribosomal large subunit binding"/>
    <property type="evidence" value="ECO:0007669"/>
    <property type="project" value="TreeGrafter"/>
</dbReference>
<evidence type="ECO:0000256" key="14">
    <source>
        <dbReference type="PROSITE-ProRule" id="PRU00175"/>
    </source>
</evidence>
<dbReference type="InterPro" id="IPR054477">
    <property type="entry name" value="LTN1_E3_ligase_6th"/>
</dbReference>
<dbReference type="SMART" id="SM00744">
    <property type="entry name" value="RINGv"/>
    <property type="match status" value="1"/>
</dbReference>
<organism evidence="18 19">
    <name type="scientific">Cyprinus carpio</name>
    <name type="common">Common carp</name>
    <dbReference type="NCBI Taxonomy" id="7962"/>
    <lineage>
        <taxon>Eukaryota</taxon>
        <taxon>Metazoa</taxon>
        <taxon>Chordata</taxon>
        <taxon>Craniata</taxon>
        <taxon>Vertebrata</taxon>
        <taxon>Euteleostomi</taxon>
        <taxon>Actinopterygii</taxon>
        <taxon>Neopterygii</taxon>
        <taxon>Teleostei</taxon>
        <taxon>Ostariophysi</taxon>
        <taxon>Cypriniformes</taxon>
        <taxon>Cyprinidae</taxon>
        <taxon>Cyprininae</taxon>
        <taxon>Cyprinus</taxon>
    </lineage>
</organism>
<evidence type="ECO:0000256" key="2">
    <source>
        <dbReference type="ARBA" id="ARBA00004514"/>
    </source>
</evidence>
<comment type="subunit">
    <text evidence="15">Component of the ribosome quality control complex (RQC).</text>
</comment>
<comment type="similarity">
    <text evidence="4 15">Belongs to the LTN1 family.</text>
</comment>
<comment type="function">
    <text evidence="15">E3 ubiquitin-protein ligase. Component of the ribosome quality control complex (RQC), a ribosome-associated complex that mediates ubiquitination and extraction of incompletely synthesized nascent chains for proteasomal degradation.</text>
</comment>
<dbReference type="GO" id="GO:0008270">
    <property type="term" value="F:zinc ion binding"/>
    <property type="evidence" value="ECO:0007669"/>
    <property type="project" value="UniProtKB-KW"/>
</dbReference>
<protein>
    <recommendedName>
        <fullName evidence="6 15">E3 ubiquitin-protein ligase listerin</fullName>
        <ecNumber evidence="5 15">2.3.2.27</ecNumber>
    </recommendedName>
    <alternativeName>
        <fullName evidence="15">RING-type E3 ubiquitin transferase listerin</fullName>
    </alternativeName>
</protein>
<dbReference type="CDD" id="cd16491">
    <property type="entry name" value="RING-CH-C4HC3_LTN1"/>
    <property type="match status" value="1"/>
</dbReference>
<evidence type="ECO:0000256" key="15">
    <source>
        <dbReference type="RuleBase" id="RU367090"/>
    </source>
</evidence>
<dbReference type="InterPro" id="IPR039795">
    <property type="entry name" value="LTN1/Rkr1"/>
</dbReference>
<evidence type="ECO:0000256" key="1">
    <source>
        <dbReference type="ARBA" id="ARBA00000900"/>
    </source>
</evidence>
<evidence type="ECO:0000313" key="19">
    <source>
        <dbReference type="Proteomes" id="UP000694700"/>
    </source>
</evidence>
<evidence type="ECO:0000313" key="18">
    <source>
        <dbReference type="Ensembl" id="ENSCCRP00015059457.1"/>
    </source>
</evidence>
<dbReference type="PANTHER" id="PTHR12389:SF0">
    <property type="entry name" value="E3 UBIQUITIN-PROTEIN LIGASE LISTERIN"/>
    <property type="match status" value="1"/>
</dbReference>
<comment type="catalytic activity">
    <reaction evidence="1 15">
        <text>S-ubiquitinyl-[E2 ubiquitin-conjugating enzyme]-L-cysteine + [acceptor protein]-L-lysine = [E2 ubiquitin-conjugating enzyme]-L-cysteine + N(6)-ubiquitinyl-[acceptor protein]-L-lysine.</text>
        <dbReference type="EC" id="2.3.2.27"/>
    </reaction>
</comment>
<dbReference type="GO" id="GO:0005829">
    <property type="term" value="C:cytosol"/>
    <property type="evidence" value="ECO:0007669"/>
    <property type="project" value="UniProtKB-SubCell"/>
</dbReference>
<dbReference type="InterPro" id="IPR054478">
    <property type="entry name" value="LTN1_UBC"/>
</dbReference>
<evidence type="ECO:0000256" key="10">
    <source>
        <dbReference type="ARBA" id="ARBA00022737"/>
    </source>
</evidence>
<dbReference type="UniPathway" id="UPA00143"/>
<proteinExistence type="inferred from homology"/>
<dbReference type="GO" id="GO:0072344">
    <property type="term" value="P:rescue of stalled ribosome"/>
    <property type="evidence" value="ECO:0007669"/>
    <property type="project" value="UniProtKB-UniRule"/>
</dbReference>
<dbReference type="GO" id="GO:0016567">
    <property type="term" value="P:protein ubiquitination"/>
    <property type="evidence" value="ECO:0007669"/>
    <property type="project" value="UniProtKB-UniPathway"/>
</dbReference>
<keyword evidence="11 14" id="KW-0863">Zinc-finger</keyword>
<dbReference type="GO" id="GO:1990116">
    <property type="term" value="P:ribosome-associated ubiquitin-dependent protein catabolic process"/>
    <property type="evidence" value="ECO:0007669"/>
    <property type="project" value="UniProtKB-UniRule"/>
</dbReference>
<evidence type="ECO:0000256" key="3">
    <source>
        <dbReference type="ARBA" id="ARBA00004906"/>
    </source>
</evidence>
<accession>A0A8C1W2C4</accession>
<dbReference type="Ensembl" id="ENSCCRT00015061407.1">
    <property type="protein sequence ID" value="ENSCCRP00015059457.1"/>
    <property type="gene ID" value="ENSCCRG00015024116.1"/>
</dbReference>
<dbReference type="Pfam" id="PF22999">
    <property type="entry name" value="LTN1_E3_ligase_6th"/>
    <property type="match status" value="1"/>
</dbReference>
<dbReference type="GO" id="GO:1990112">
    <property type="term" value="C:RQC complex"/>
    <property type="evidence" value="ECO:0007669"/>
    <property type="project" value="UniProtKB-UniRule"/>
</dbReference>
<keyword evidence="10" id="KW-0677">Repeat</keyword>
<dbReference type="Gene3D" id="3.30.40.10">
    <property type="entry name" value="Zinc/RING finger domain, C3HC4 (zinc finger)"/>
    <property type="match status" value="1"/>
</dbReference>
<evidence type="ECO:0000256" key="11">
    <source>
        <dbReference type="ARBA" id="ARBA00022771"/>
    </source>
</evidence>
<name>A0A8C1W2C4_CYPCA</name>
<keyword evidence="13 15" id="KW-0862">Zinc</keyword>
<evidence type="ECO:0000256" key="7">
    <source>
        <dbReference type="ARBA" id="ARBA00022490"/>
    </source>
</evidence>
<keyword evidence="9 15" id="KW-0479">Metal-binding</keyword>
<evidence type="ECO:0000256" key="13">
    <source>
        <dbReference type="ARBA" id="ARBA00022833"/>
    </source>
</evidence>
<feature type="compositionally biased region" description="Basic residues" evidence="16">
    <location>
        <begin position="1"/>
        <end position="11"/>
    </location>
</feature>
<keyword evidence="12 15" id="KW-0833">Ubl conjugation pathway</keyword>
<feature type="domain" description="RING-type" evidence="17">
    <location>
        <begin position="1375"/>
        <end position="1422"/>
    </location>
</feature>
<dbReference type="Gene3D" id="1.25.10.10">
    <property type="entry name" value="Leucine-rich Repeat Variant"/>
    <property type="match status" value="1"/>
</dbReference>
<dbReference type="InterPro" id="IPR054476">
    <property type="entry name" value="Ltn1_N"/>
</dbReference>
<dbReference type="InterPro" id="IPR001841">
    <property type="entry name" value="Znf_RING"/>
</dbReference>
<evidence type="ECO:0000259" key="17">
    <source>
        <dbReference type="PROSITE" id="PS50089"/>
    </source>
</evidence>
<dbReference type="PROSITE" id="PS50089">
    <property type="entry name" value="ZF_RING_2"/>
    <property type="match status" value="1"/>
</dbReference>
<evidence type="ECO:0000256" key="5">
    <source>
        <dbReference type="ARBA" id="ARBA00012483"/>
    </source>
</evidence>
<dbReference type="PANTHER" id="PTHR12389">
    <property type="entry name" value="ZINC FINGER PROTEIN 294"/>
    <property type="match status" value="1"/>
</dbReference>
<evidence type="ECO:0000256" key="6">
    <source>
        <dbReference type="ARBA" id="ARBA00017157"/>
    </source>
</evidence>
<dbReference type="InterPro" id="IPR016024">
    <property type="entry name" value="ARM-type_fold"/>
</dbReference>
<dbReference type="Pfam" id="PF13639">
    <property type="entry name" value="zf-RING_2"/>
    <property type="match status" value="1"/>
</dbReference>
<keyword evidence="8 15" id="KW-0808">Transferase</keyword>
<dbReference type="InterPro" id="IPR011016">
    <property type="entry name" value="Znf_RING-CH"/>
</dbReference>
<evidence type="ECO:0000256" key="8">
    <source>
        <dbReference type="ARBA" id="ARBA00022679"/>
    </source>
</evidence>